<evidence type="ECO:0000256" key="1">
    <source>
        <dbReference type="SAM" id="MobiDB-lite"/>
    </source>
</evidence>
<dbReference type="EMBL" id="CADCUC010000382">
    <property type="protein sequence ID" value="CAA9340898.1"/>
    <property type="molecule type" value="Genomic_DNA"/>
</dbReference>
<organism evidence="2">
    <name type="scientific">uncultured Microvirga sp</name>
    <dbReference type="NCBI Taxonomy" id="412392"/>
    <lineage>
        <taxon>Bacteria</taxon>
        <taxon>Pseudomonadati</taxon>
        <taxon>Pseudomonadota</taxon>
        <taxon>Alphaproteobacteria</taxon>
        <taxon>Hyphomicrobiales</taxon>
        <taxon>Methylobacteriaceae</taxon>
        <taxon>Microvirga</taxon>
        <taxon>environmental samples</taxon>
    </lineage>
</organism>
<feature type="region of interest" description="Disordered" evidence="1">
    <location>
        <begin position="1"/>
        <end position="87"/>
    </location>
</feature>
<dbReference type="AlphaFoldDB" id="A0A6J4LSG3"/>
<feature type="compositionally biased region" description="Basic residues" evidence="1">
    <location>
        <begin position="69"/>
        <end position="87"/>
    </location>
</feature>
<keyword evidence="2" id="KW-0560">Oxidoreductase</keyword>
<feature type="compositionally biased region" description="Basic and acidic residues" evidence="1">
    <location>
        <begin position="45"/>
        <end position="68"/>
    </location>
</feature>
<sequence length="119" mass="13500">GRPGARPAHESDRLRPLPHARAGARSRCRKGGTRRPSGPRRRDHAAHAADREDEEHPLRRRAGADEVRRAHRQLRPWRARRRAGAAGRARLRPCGGRRLRRFCPGAGEREPALRAPECR</sequence>
<gene>
    <name evidence="2" type="ORF">AVDCRST_MAG90-1941</name>
</gene>
<proteinExistence type="predicted"/>
<name>A0A6J4LSG3_9HYPH</name>
<protein>
    <submittedName>
        <fullName evidence="2">D-3-phosphoglycerate dehydrogenase</fullName>
        <ecNumber evidence="2">1.1.1.95</ecNumber>
    </submittedName>
</protein>
<reference evidence="2" key="1">
    <citation type="submission" date="2020-02" db="EMBL/GenBank/DDBJ databases">
        <authorList>
            <person name="Meier V. D."/>
        </authorList>
    </citation>
    <scope>NUCLEOTIDE SEQUENCE</scope>
    <source>
        <strain evidence="2">AVDCRST_MAG90</strain>
    </source>
</reference>
<accession>A0A6J4LSG3</accession>
<feature type="compositionally biased region" description="Basic residues" evidence="1">
    <location>
        <begin position="16"/>
        <end position="44"/>
    </location>
</feature>
<evidence type="ECO:0000313" key="2">
    <source>
        <dbReference type="EMBL" id="CAA9340898.1"/>
    </source>
</evidence>
<feature type="non-terminal residue" evidence="2">
    <location>
        <position position="1"/>
    </location>
</feature>
<dbReference type="EC" id="1.1.1.95" evidence="2"/>
<dbReference type="GO" id="GO:0004617">
    <property type="term" value="F:phosphoglycerate dehydrogenase activity"/>
    <property type="evidence" value="ECO:0007669"/>
    <property type="project" value="UniProtKB-EC"/>
</dbReference>
<feature type="non-terminal residue" evidence="2">
    <location>
        <position position="119"/>
    </location>
</feature>